<feature type="compositionally biased region" description="Polar residues" evidence="1">
    <location>
        <begin position="278"/>
        <end position="289"/>
    </location>
</feature>
<feature type="compositionally biased region" description="Low complexity" evidence="1">
    <location>
        <begin position="359"/>
        <end position="383"/>
    </location>
</feature>
<protein>
    <submittedName>
        <fullName evidence="2">Uncharacterized protein</fullName>
    </submittedName>
</protein>
<dbReference type="HOGENOM" id="CLU_336174_0_0_1"/>
<feature type="region of interest" description="Disordered" evidence="1">
    <location>
        <begin position="142"/>
        <end position="685"/>
    </location>
</feature>
<feature type="compositionally biased region" description="Basic and acidic residues" evidence="1">
    <location>
        <begin position="457"/>
        <end position="469"/>
    </location>
</feature>
<sequence>MTDCVPSPTQTIYATSETTGVSTTYSESVSSSPGQTVTILNCFKKRDTLGLHIRQGPTPTTSALPSDLPPTGGCETTLSTIPGSVTTIQHIFQRVHIFRITDNVSLFSGGLDYEWTSSHGYTRGIHRRWRKLGYWRHVPDAEQDSGVNEKHRSDDTSNDPRADRSNPRGNLQDPHPRDLSNTGPDAHSGTQQGQQLGPNGEVQQQMNAQSQYGNDQSPQRLTGQSPHQADPSQTTQQYTPLRFQHQDPSQPQYQADLSPIAQQYAPQDPSEQYVDGQSPYQADSSQMSQPYAPRGSSPLNPNGQSPYQADSSQMTQRYSPQRQHPSQSPYPSDSFPVGGQQCNNRPVDGQQVNSGAQHPYSQPSPQQYTSGTGSPSSTPSPSGYARPYPITPAIFPGVIPVSDSVPTTNGKRQRQYVGPNPSAGGSLRPTTEGRQTSPHGQFQDKEPSLYPAVVRSGMKERHVSSDHNHLPGRSRTVGGGITIGRGNNGGSPPMQEILGRSTSVQDTGSSSRGDLLRNPSGAVSPPHRYRPTSTDQPPQQTNAQSQSGPDESSQPSTEPRPLQYDPSQKQYIPLRFEHQDPSQRQANGQSQYQADPSLIPQQYTPRDPSQLQSNGQSPYQADSQLSQPYAPHDPSQPQLNDQSPYQADSSQMTQEDSLQRCQHPSQSRSTLGSPSVAGSPSSSGYAHASRIIPVTFPGAMVVSDSAPPVNGIRQGQYTAPHPSVSGSLYPVKEGQQVSSHGQSQDEEPSLYPVVVRRGMDRGDVSSDPGHLPGRSSTIGSGAAIVRGISGGDSSPMKELLGRSASVQEIGSSSNRAPSGAPFGSVSPPPQYRLTSTSLGTIGLDKKTG</sequence>
<dbReference type="EMBL" id="KL197713">
    <property type="protein sequence ID" value="KDQ61196.1"/>
    <property type="molecule type" value="Genomic_DNA"/>
</dbReference>
<feature type="compositionally biased region" description="Polar residues" evidence="1">
    <location>
        <begin position="179"/>
        <end position="239"/>
    </location>
</feature>
<gene>
    <name evidence="2" type="ORF">JAAARDRAFT_45804</name>
</gene>
<feature type="compositionally biased region" description="Gly residues" evidence="1">
    <location>
        <begin position="477"/>
        <end position="489"/>
    </location>
</feature>
<reference evidence="3" key="1">
    <citation type="journal article" date="2014" name="Proc. Natl. Acad. Sci. U.S.A.">
        <title>Extensive sampling of basidiomycete genomes demonstrates inadequacy of the white-rot/brown-rot paradigm for wood decay fungi.</title>
        <authorList>
            <person name="Riley R."/>
            <person name="Salamov A.A."/>
            <person name="Brown D.W."/>
            <person name="Nagy L.G."/>
            <person name="Floudas D."/>
            <person name="Held B.W."/>
            <person name="Levasseur A."/>
            <person name="Lombard V."/>
            <person name="Morin E."/>
            <person name="Otillar R."/>
            <person name="Lindquist E.A."/>
            <person name="Sun H."/>
            <person name="LaButti K.M."/>
            <person name="Schmutz J."/>
            <person name="Jabbour D."/>
            <person name="Luo H."/>
            <person name="Baker S.E."/>
            <person name="Pisabarro A.G."/>
            <person name="Walton J.D."/>
            <person name="Blanchette R.A."/>
            <person name="Henrissat B."/>
            <person name="Martin F."/>
            <person name="Cullen D."/>
            <person name="Hibbett D.S."/>
            <person name="Grigoriev I.V."/>
        </authorList>
    </citation>
    <scope>NUCLEOTIDE SEQUENCE [LARGE SCALE GENOMIC DNA]</scope>
    <source>
        <strain evidence="3">MUCL 33604</strain>
    </source>
</reference>
<feature type="region of interest" description="Disordered" evidence="1">
    <location>
        <begin position="804"/>
        <end position="848"/>
    </location>
</feature>
<feature type="compositionally biased region" description="Polar residues" evidence="1">
    <location>
        <begin position="246"/>
        <end position="265"/>
    </location>
</feature>
<evidence type="ECO:0000313" key="2">
    <source>
        <dbReference type="EMBL" id="KDQ61196.1"/>
    </source>
</evidence>
<feature type="compositionally biased region" description="Polar residues" evidence="1">
    <location>
        <begin position="582"/>
        <end position="627"/>
    </location>
</feature>
<dbReference type="Proteomes" id="UP000027265">
    <property type="component" value="Unassembled WGS sequence"/>
</dbReference>
<feature type="compositionally biased region" description="Basic and acidic residues" evidence="1">
    <location>
        <begin position="147"/>
        <end position="166"/>
    </location>
</feature>
<feature type="compositionally biased region" description="Polar residues" evidence="1">
    <location>
        <begin position="531"/>
        <end position="557"/>
    </location>
</feature>
<feature type="compositionally biased region" description="Low complexity" evidence="1">
    <location>
        <begin position="672"/>
        <end position="684"/>
    </location>
</feature>
<keyword evidence="3" id="KW-1185">Reference proteome</keyword>
<feature type="compositionally biased region" description="Polar residues" evidence="1">
    <location>
        <begin position="635"/>
        <end position="671"/>
    </location>
</feature>
<accession>A0A067QF02</accession>
<feature type="compositionally biased region" description="Polar residues" evidence="1">
    <location>
        <begin position="297"/>
        <end position="331"/>
    </location>
</feature>
<feature type="region of interest" description="Disordered" evidence="1">
    <location>
        <begin position="700"/>
        <end position="780"/>
    </location>
</feature>
<evidence type="ECO:0000256" key="1">
    <source>
        <dbReference type="SAM" id="MobiDB-lite"/>
    </source>
</evidence>
<organism evidence="2 3">
    <name type="scientific">Jaapia argillacea MUCL 33604</name>
    <dbReference type="NCBI Taxonomy" id="933084"/>
    <lineage>
        <taxon>Eukaryota</taxon>
        <taxon>Fungi</taxon>
        <taxon>Dikarya</taxon>
        <taxon>Basidiomycota</taxon>
        <taxon>Agaricomycotina</taxon>
        <taxon>Agaricomycetes</taxon>
        <taxon>Agaricomycetidae</taxon>
        <taxon>Jaapiales</taxon>
        <taxon>Jaapiaceae</taxon>
        <taxon>Jaapia</taxon>
    </lineage>
</organism>
<dbReference type="AlphaFoldDB" id="A0A067QF02"/>
<dbReference type="InParanoid" id="A0A067QF02"/>
<feature type="compositionally biased region" description="Polar residues" evidence="1">
    <location>
        <begin position="804"/>
        <end position="816"/>
    </location>
</feature>
<evidence type="ECO:0000313" key="3">
    <source>
        <dbReference type="Proteomes" id="UP000027265"/>
    </source>
</evidence>
<feature type="compositionally biased region" description="Polar residues" evidence="1">
    <location>
        <begin position="428"/>
        <end position="440"/>
    </location>
</feature>
<name>A0A067QF02_9AGAM</name>
<feature type="compositionally biased region" description="Polar residues" evidence="1">
    <location>
        <begin position="340"/>
        <end position="356"/>
    </location>
</feature>
<proteinExistence type="predicted"/>
<feature type="compositionally biased region" description="Polar residues" evidence="1">
    <location>
        <begin position="500"/>
        <end position="512"/>
    </location>
</feature>